<dbReference type="InterPro" id="IPR013783">
    <property type="entry name" value="Ig-like_fold"/>
</dbReference>
<organism evidence="2 3">
    <name type="scientific">Candidatus Raymondbacteria bacterium RIFOXYD12_FULL_49_13</name>
    <dbReference type="NCBI Taxonomy" id="1817890"/>
    <lineage>
        <taxon>Bacteria</taxon>
        <taxon>Raymondiibacteriota</taxon>
    </lineage>
</organism>
<dbReference type="InterPro" id="IPR029058">
    <property type="entry name" value="AB_hydrolase_fold"/>
</dbReference>
<proteinExistence type="predicted"/>
<dbReference type="AlphaFoldDB" id="A0A1F7F6L3"/>
<gene>
    <name evidence="2" type="ORF">A2519_19025</name>
</gene>
<evidence type="ECO:0000313" key="2">
    <source>
        <dbReference type="EMBL" id="OGK02167.1"/>
    </source>
</evidence>
<name>A0A1F7F6L3_UNCRA</name>
<protein>
    <recommendedName>
        <fullName evidence="4">Secretion system C-terminal sorting domain-containing protein</fullName>
    </recommendedName>
</protein>
<evidence type="ECO:0000313" key="3">
    <source>
        <dbReference type="Proteomes" id="UP000179243"/>
    </source>
</evidence>
<keyword evidence="1" id="KW-0732">Signal</keyword>
<feature type="chain" id="PRO_5009528438" description="Secretion system C-terminal sorting domain-containing protein" evidence="1">
    <location>
        <begin position="22"/>
        <end position="731"/>
    </location>
</feature>
<dbReference type="InterPro" id="IPR000801">
    <property type="entry name" value="Esterase-like"/>
</dbReference>
<evidence type="ECO:0000256" key="1">
    <source>
        <dbReference type="SAM" id="SignalP"/>
    </source>
</evidence>
<dbReference type="EMBL" id="MFYX01000111">
    <property type="protein sequence ID" value="OGK02167.1"/>
    <property type="molecule type" value="Genomic_DNA"/>
</dbReference>
<dbReference type="SUPFAM" id="SSF53474">
    <property type="entry name" value="alpha/beta-Hydrolases"/>
    <property type="match status" value="1"/>
</dbReference>
<dbReference type="Pfam" id="PF00756">
    <property type="entry name" value="Esterase"/>
    <property type="match status" value="1"/>
</dbReference>
<dbReference type="Gene3D" id="3.40.50.1820">
    <property type="entry name" value="alpha/beta hydrolase"/>
    <property type="match status" value="1"/>
</dbReference>
<evidence type="ECO:0008006" key="4">
    <source>
        <dbReference type="Google" id="ProtNLM"/>
    </source>
</evidence>
<reference evidence="2 3" key="1">
    <citation type="journal article" date="2016" name="Nat. Commun.">
        <title>Thousands of microbial genomes shed light on interconnected biogeochemical processes in an aquifer system.</title>
        <authorList>
            <person name="Anantharaman K."/>
            <person name="Brown C.T."/>
            <person name="Hug L.A."/>
            <person name="Sharon I."/>
            <person name="Castelle C.J."/>
            <person name="Probst A.J."/>
            <person name="Thomas B.C."/>
            <person name="Singh A."/>
            <person name="Wilkins M.J."/>
            <person name="Karaoz U."/>
            <person name="Brodie E.L."/>
            <person name="Williams K.H."/>
            <person name="Hubbard S.S."/>
            <person name="Banfield J.F."/>
        </authorList>
    </citation>
    <scope>NUCLEOTIDE SEQUENCE [LARGE SCALE GENOMIC DNA]</scope>
</reference>
<dbReference type="Gene3D" id="2.60.40.10">
    <property type="entry name" value="Immunoglobulins"/>
    <property type="match status" value="1"/>
</dbReference>
<comment type="caution">
    <text evidence="2">The sequence shown here is derived from an EMBL/GenBank/DDBJ whole genome shotgun (WGS) entry which is preliminary data.</text>
</comment>
<accession>A0A1F7F6L3</accession>
<feature type="signal peptide" evidence="1">
    <location>
        <begin position="1"/>
        <end position="21"/>
    </location>
</feature>
<dbReference type="Proteomes" id="UP000179243">
    <property type="component" value="Unassembled WGS sequence"/>
</dbReference>
<sequence length="731" mass="81902">MNDKINYFLVLFFSSTFFLFGATPANLTATHRHGQTFLVWDDVSGAAKYRIYRLSRAFSPGDLISANRVAEIDSGSSYNRPWSELRSNTLSIAIGFGHLKIENGGDTLRQNQELFVWTCLTEGGGGYFYAVTAVTGATEDASISAGNNIGPVAENQCIMIYPVEQARTKPDSSGRLYVHWMPYEKWNTQMEGYTYIFFAACKDQYRGQVRPIEVNVHGRGAYYAWIKSTTFDSSYASHVYAGEDIIVYFDDPKLTWHYGFADDLDLSGSKPAAKDGSIVKNYTEYRNWCALRWLCSGDAPWTGDVNNIHINGHSMGGTGSMTFAHHHPELFSYVTSSEGINNWVDCGTNGGTYWGESVEWGFTSPGVYKTLGCHDLIPEKGDWNALIVDRDVGFSSVGWQSVRDSVLPAIANLEDIPSFNFSHGTWDNTIEWLTQGLPVWGNHNDNKYAVNRIPYSGGYKPVGHTTNWSSQNPLLMVPKNHFVLALKSATSDDSIVVDSCYIRNCYAWGQFNYRVNWSTFGTPIHKTPIDSPSVFETTIQLYDNSRLSHCPDYTGPGVETVDITPRRLQHLVHYSNSRYHWVNISVATSDTVQSGEVTADQYGLFTIEGFRFDTVGNVLRVTLVDSGYVDITNIADKKNGISLRMRPNPFNPSTVVMLECTNARIDELATIEIYSLTGKRIIRSYIHSFAHSSANATYEYIWNAENQPSGLYIIKASVYGRTISKRVMLVK</sequence>